<keyword evidence="3" id="KW-1185">Reference proteome</keyword>
<feature type="chain" id="PRO_5045772019" description="MG2 domain-containing protein" evidence="1">
    <location>
        <begin position="29"/>
        <end position="795"/>
    </location>
</feature>
<dbReference type="RefSeq" id="WP_377097104.1">
    <property type="nucleotide sequence ID" value="NZ_JBHTHU010000001.1"/>
</dbReference>
<dbReference type="Proteomes" id="UP001596958">
    <property type="component" value="Unassembled WGS sequence"/>
</dbReference>
<evidence type="ECO:0008006" key="4">
    <source>
        <dbReference type="Google" id="ProtNLM"/>
    </source>
</evidence>
<sequence length="795" mass="88301">MTRMNPYLLSKRMLALAFLIIAGISANAQSLTELKANVENYKKQVLKEKLYVHVNKDFYLTGEILWFKVYNVEGASHIPLDLSKVAYLELLDSKHAPVLQTKVTLKNGQGAGSIYLPASVGAGNYVLRAYTAWMKNFDADSYFEKAITVVNLSQEPEKAQLAAADFDVQFMPEGGNLVEGLNSKVAVKVSDNRSRGVNYKGAIVDQSNDTVARFSPLKMGIGAFSFTPTTGKTYKAVVKVGSRVVTKSLPAISAGGYVMQAEDKGASWDVTVNSKNNNPSEHLYLLLHNSANVQAATELTLTNNSGRYTIEKSKLADGVNQLTVFNAQRQPVAERLIFKRPGKQLKIDAKTDAASYDKRQKVSLDVSTLDETAKAQASSLSVSVYRLDSLQRADEAGINSFVWLSADVKGLVESPDYYFKDDSKETNQAIDNLLLAQGWRAFNWTEATSAKKPSFQFAPEYDGQLVSGTISNRTTGRPAPNTLTYISFPGTKARLFSARSDAQGRFFFNSGFVYGANEVVLQVNHFIDSTTYKIDLASPFSDKFSTTSLPAFNVSPVQKPLLSEHSLSMQVQNTYQLAGMRQFYSTDTDSTSFYGTPAKSFVLDQFTRFTTMEEVMREFVSYIFLVRKDKKLYLKAFNQRGVFNDEPLVMVDGVPVFDNNKIFEVDPLKVKKVDVLPERVFKGDAVFEGLVNLTTYKGDMNSFELNPKAVLLDYEGLQLQRQFYSPVYNSGDEKASRLPDFRNALYWNPDLSTAQDGKVNTSYFTSDIPGKYIGILQGMGNNGRSGSAYFSFEVK</sequence>
<dbReference type="EMBL" id="JBHTHU010000001">
    <property type="protein sequence ID" value="MFD0749062.1"/>
    <property type="molecule type" value="Genomic_DNA"/>
</dbReference>
<accession>A0ABW2YRM4</accession>
<evidence type="ECO:0000313" key="2">
    <source>
        <dbReference type="EMBL" id="MFD0749062.1"/>
    </source>
</evidence>
<protein>
    <recommendedName>
        <fullName evidence="4">MG2 domain-containing protein</fullName>
    </recommendedName>
</protein>
<reference evidence="3" key="1">
    <citation type="journal article" date="2019" name="Int. J. Syst. Evol. Microbiol.">
        <title>The Global Catalogue of Microorganisms (GCM) 10K type strain sequencing project: providing services to taxonomists for standard genome sequencing and annotation.</title>
        <authorList>
            <consortium name="The Broad Institute Genomics Platform"/>
            <consortium name="The Broad Institute Genome Sequencing Center for Infectious Disease"/>
            <person name="Wu L."/>
            <person name="Ma J."/>
        </authorList>
    </citation>
    <scope>NUCLEOTIDE SEQUENCE [LARGE SCALE GENOMIC DNA]</scope>
    <source>
        <strain evidence="3">CCUG 63418</strain>
    </source>
</reference>
<feature type="signal peptide" evidence="1">
    <location>
        <begin position="1"/>
        <end position="28"/>
    </location>
</feature>
<evidence type="ECO:0000256" key="1">
    <source>
        <dbReference type="SAM" id="SignalP"/>
    </source>
</evidence>
<name>A0ABW2YRM4_9SPHI</name>
<keyword evidence="1" id="KW-0732">Signal</keyword>
<evidence type="ECO:0000313" key="3">
    <source>
        <dbReference type="Proteomes" id="UP001596958"/>
    </source>
</evidence>
<comment type="caution">
    <text evidence="2">The sequence shown here is derived from an EMBL/GenBank/DDBJ whole genome shotgun (WGS) entry which is preliminary data.</text>
</comment>
<organism evidence="2 3">
    <name type="scientific">Mucilaginibacter calamicampi</name>
    <dbReference type="NCBI Taxonomy" id="1302352"/>
    <lineage>
        <taxon>Bacteria</taxon>
        <taxon>Pseudomonadati</taxon>
        <taxon>Bacteroidota</taxon>
        <taxon>Sphingobacteriia</taxon>
        <taxon>Sphingobacteriales</taxon>
        <taxon>Sphingobacteriaceae</taxon>
        <taxon>Mucilaginibacter</taxon>
    </lineage>
</organism>
<proteinExistence type="predicted"/>
<gene>
    <name evidence="2" type="ORF">ACFQZS_02840</name>
</gene>